<comment type="subcellular location">
    <subcellularLocation>
        <location evidence="2">Cytoplasmic vesicle</location>
    </subcellularLocation>
    <subcellularLocation>
        <location evidence="1">Early endosome</location>
    </subcellularLocation>
    <subcellularLocation>
        <location evidence="3">Late endosome</location>
    </subcellularLocation>
</comment>
<protein>
    <recommendedName>
        <fullName evidence="7">Vps16 C-terminal domain-containing protein</fullName>
    </recommendedName>
</protein>
<dbReference type="InterPro" id="IPR040057">
    <property type="entry name" value="Spe-39"/>
</dbReference>
<evidence type="ECO:0000256" key="2">
    <source>
        <dbReference type="ARBA" id="ARBA00004541"/>
    </source>
</evidence>
<keyword evidence="5" id="KW-0968">Cytoplasmic vesicle</keyword>
<dbReference type="GO" id="GO:0005769">
    <property type="term" value="C:early endosome"/>
    <property type="evidence" value="ECO:0007669"/>
    <property type="project" value="UniProtKB-SubCell"/>
</dbReference>
<keyword evidence="9" id="KW-1185">Reference proteome</keyword>
<dbReference type="GO" id="GO:0007034">
    <property type="term" value="P:vacuolar transport"/>
    <property type="evidence" value="ECO:0007669"/>
    <property type="project" value="TreeGrafter"/>
</dbReference>
<comment type="caution">
    <text evidence="8">The sequence shown here is derived from an EMBL/GenBank/DDBJ whole genome shotgun (WGS) entry which is preliminary data.</text>
</comment>
<dbReference type="EMBL" id="CAXITT010000069">
    <property type="protein sequence ID" value="CAL1530403.1"/>
    <property type="molecule type" value="Genomic_DNA"/>
</dbReference>
<evidence type="ECO:0000256" key="3">
    <source>
        <dbReference type="ARBA" id="ARBA00004603"/>
    </source>
</evidence>
<reference evidence="8 9" key="1">
    <citation type="submission" date="2024-04" db="EMBL/GenBank/DDBJ databases">
        <authorList>
            <consortium name="Genoscope - CEA"/>
            <person name="William W."/>
        </authorList>
    </citation>
    <scope>NUCLEOTIDE SEQUENCE [LARGE SCALE GENOMIC DNA]</scope>
</reference>
<accession>A0AAV2HE54</accession>
<dbReference type="InterPro" id="IPR038132">
    <property type="entry name" value="Vps16_C_sf"/>
</dbReference>
<dbReference type="Pfam" id="PF04840">
    <property type="entry name" value="Vps16_C"/>
    <property type="match status" value="1"/>
</dbReference>
<evidence type="ECO:0000313" key="9">
    <source>
        <dbReference type="Proteomes" id="UP001497497"/>
    </source>
</evidence>
<gene>
    <name evidence="8" type="ORF">GSLYS_00004536001</name>
</gene>
<name>A0AAV2HE54_LYMST</name>
<evidence type="ECO:0000259" key="7">
    <source>
        <dbReference type="Pfam" id="PF04840"/>
    </source>
</evidence>
<dbReference type="Proteomes" id="UP001497497">
    <property type="component" value="Unassembled WGS sequence"/>
</dbReference>
<dbReference type="PANTHER" id="PTHR13364">
    <property type="entry name" value="DEFECTIVE SPERMATOGENESIS PROTEIN 39"/>
    <property type="match status" value="1"/>
</dbReference>
<dbReference type="Gene3D" id="1.10.150.780">
    <property type="entry name" value="Vps16, C-terminal region"/>
    <property type="match status" value="1"/>
</dbReference>
<organism evidence="8 9">
    <name type="scientific">Lymnaea stagnalis</name>
    <name type="common">Great pond snail</name>
    <name type="synonym">Helix stagnalis</name>
    <dbReference type="NCBI Taxonomy" id="6523"/>
    <lineage>
        <taxon>Eukaryota</taxon>
        <taxon>Metazoa</taxon>
        <taxon>Spiralia</taxon>
        <taxon>Lophotrochozoa</taxon>
        <taxon>Mollusca</taxon>
        <taxon>Gastropoda</taxon>
        <taxon>Heterobranchia</taxon>
        <taxon>Euthyneura</taxon>
        <taxon>Panpulmonata</taxon>
        <taxon>Hygrophila</taxon>
        <taxon>Lymnaeoidea</taxon>
        <taxon>Lymnaeidae</taxon>
        <taxon>Lymnaea</taxon>
    </lineage>
</organism>
<sequence>MADDDEFEKASRRNKTRPNIFDDAVSLDQARKTIISSQARNDDYDEEEEITFDGTPVVKYNNKSTGEPPTSMPDLSLVGAPATAIRSSLYDNHASVSSSSSYSNFKSASAVGHNRSRSLSIANSMIGLTSHSSSSLLDIEDASAEEIKRSTSKLDVEKLQQEIHSLRRSLLSAKKDRWIKPPIDNTLRRILKGEEFSLELYKSLEDKLQVLDQATKLHDGNAITAAALFLKRSVSSQIFSREIFVRPVAANHYLNYLKAHYDHGEYISTLVSLGRREEAAVYKFKLALPTSDVVVKLSKLKDSLRSNFQADDSLSHSASLVKEYIDLLEMQRPIEESDAKLEAEGRSTLFKDFPRRRSLIDLSVVTTVYYCCMYHYDLAENCLASPLAVKKRHKISDKQFTWTAISARAKLRQWKDIEALLTAKGFFGGTKLKSCIGFDKVVEILHKHNAPPEVLDKYLAMISDLDLRLQLAKKVQCSKAVVDTLVAMKNRQELSTYASTLDRYSKEGLYAADVLNSSAIKWK</sequence>
<dbReference type="GO" id="GO:0005770">
    <property type="term" value="C:late endosome"/>
    <property type="evidence" value="ECO:0007669"/>
    <property type="project" value="UniProtKB-SubCell"/>
</dbReference>
<evidence type="ECO:0000256" key="4">
    <source>
        <dbReference type="ARBA" id="ARBA00022753"/>
    </source>
</evidence>
<feature type="region of interest" description="Disordered" evidence="6">
    <location>
        <begin position="1"/>
        <end position="22"/>
    </location>
</feature>
<feature type="domain" description="Vps16 C-terminal" evidence="7">
    <location>
        <begin position="389"/>
        <end position="493"/>
    </location>
</feature>
<keyword evidence="4" id="KW-0967">Endosome</keyword>
<dbReference type="GO" id="GO:0099023">
    <property type="term" value="C:vesicle tethering complex"/>
    <property type="evidence" value="ECO:0007669"/>
    <property type="project" value="UniProtKB-ARBA"/>
</dbReference>
<dbReference type="InterPro" id="IPR006925">
    <property type="entry name" value="Vps16_C"/>
</dbReference>
<evidence type="ECO:0000256" key="5">
    <source>
        <dbReference type="ARBA" id="ARBA00023329"/>
    </source>
</evidence>
<proteinExistence type="predicted"/>
<dbReference type="AlphaFoldDB" id="A0AAV2HE54"/>
<evidence type="ECO:0000313" key="8">
    <source>
        <dbReference type="EMBL" id="CAL1530403.1"/>
    </source>
</evidence>
<evidence type="ECO:0000256" key="1">
    <source>
        <dbReference type="ARBA" id="ARBA00004412"/>
    </source>
</evidence>
<dbReference type="PANTHER" id="PTHR13364:SF6">
    <property type="entry name" value="SPERMATOGENESIS-DEFECTIVE PROTEIN 39 HOMOLOG"/>
    <property type="match status" value="1"/>
</dbReference>
<dbReference type="GO" id="GO:0006886">
    <property type="term" value="P:intracellular protein transport"/>
    <property type="evidence" value="ECO:0007669"/>
    <property type="project" value="InterPro"/>
</dbReference>
<evidence type="ECO:0000256" key="6">
    <source>
        <dbReference type="SAM" id="MobiDB-lite"/>
    </source>
</evidence>